<evidence type="ECO:0000313" key="4">
    <source>
        <dbReference type="Proteomes" id="UP001203004"/>
    </source>
</evidence>
<evidence type="ECO:0000313" key="3">
    <source>
        <dbReference type="EMBL" id="MCL1632647.1"/>
    </source>
</evidence>
<proteinExistence type="predicted"/>
<evidence type="ECO:0000256" key="1">
    <source>
        <dbReference type="SAM" id="Phobius"/>
    </source>
</evidence>
<comment type="caution">
    <text evidence="3">The sequence shown here is derived from an EMBL/GenBank/DDBJ whole genome shotgun (WGS) entry which is preliminary data.</text>
</comment>
<gene>
    <name evidence="3" type="ORF">M3N64_12030</name>
</gene>
<dbReference type="Proteomes" id="UP001203004">
    <property type="component" value="Unassembled WGS sequence"/>
</dbReference>
<feature type="domain" description="PilZ" evidence="2">
    <location>
        <begin position="60"/>
        <end position="174"/>
    </location>
</feature>
<name>A0ABT0MCN6_9BACL</name>
<dbReference type="SUPFAM" id="SSF141371">
    <property type="entry name" value="PilZ domain-like"/>
    <property type="match status" value="1"/>
</dbReference>
<dbReference type="InterPro" id="IPR009875">
    <property type="entry name" value="PilZ_domain"/>
</dbReference>
<reference evidence="3 4" key="1">
    <citation type="submission" date="2022-05" db="EMBL/GenBank/DDBJ databases">
        <title>Sporolactobacillus sp nov CPB3-1, isolated from tree bark (Mangifera indica L.).</title>
        <authorList>
            <person name="Phuengjayaem S."/>
            <person name="Tanasupawat S."/>
        </authorList>
    </citation>
    <scope>NUCLEOTIDE SEQUENCE [LARGE SCALE GENOMIC DNA]</scope>
    <source>
        <strain evidence="3 4">CPB3-1</strain>
    </source>
</reference>
<sequence>MSDNTILMTGVIIEGLFWAAVLGAFIIHYRRNLQKNHELITELREKANAAEKVIGMNSKEKRRHYRLKLEDQKCTVRVIDFGDQALQRLNNKSFDVEMCDISQSGMKIRCSINFPIREKVLLILSFKKKDGTLIRVRGSVMRKEMKHDCDTVDYGIQFVSLTAKEETEIQSFINQKELAKKVLRSASYR</sequence>
<feature type="transmembrane region" description="Helical" evidence="1">
    <location>
        <begin position="6"/>
        <end position="27"/>
    </location>
</feature>
<organism evidence="3 4">
    <name type="scientific">Sporolactobacillus mangiferae</name>
    <dbReference type="NCBI Taxonomy" id="2940498"/>
    <lineage>
        <taxon>Bacteria</taxon>
        <taxon>Bacillati</taxon>
        <taxon>Bacillota</taxon>
        <taxon>Bacilli</taxon>
        <taxon>Bacillales</taxon>
        <taxon>Sporolactobacillaceae</taxon>
        <taxon>Sporolactobacillus</taxon>
    </lineage>
</organism>
<dbReference type="RefSeq" id="WP_249102608.1">
    <property type="nucleotide sequence ID" value="NZ_JAMAST010000019.1"/>
</dbReference>
<dbReference type="EMBL" id="JAMAST010000019">
    <property type="protein sequence ID" value="MCL1632647.1"/>
    <property type="molecule type" value="Genomic_DNA"/>
</dbReference>
<protein>
    <submittedName>
        <fullName evidence="3">PilZ domain-containing protein</fullName>
    </submittedName>
</protein>
<keyword evidence="1" id="KW-0812">Transmembrane</keyword>
<keyword evidence="1" id="KW-0472">Membrane</keyword>
<keyword evidence="1" id="KW-1133">Transmembrane helix</keyword>
<accession>A0ABT0MCN6</accession>
<evidence type="ECO:0000259" key="2">
    <source>
        <dbReference type="Pfam" id="PF07238"/>
    </source>
</evidence>
<dbReference type="Pfam" id="PF07238">
    <property type="entry name" value="PilZ"/>
    <property type="match status" value="1"/>
</dbReference>
<dbReference type="Gene3D" id="2.40.10.220">
    <property type="entry name" value="predicted glycosyltransferase like domains"/>
    <property type="match status" value="1"/>
</dbReference>
<keyword evidence="4" id="KW-1185">Reference proteome</keyword>